<dbReference type="EMBL" id="BMAW01003722">
    <property type="protein sequence ID" value="GFS85186.1"/>
    <property type="molecule type" value="Genomic_DNA"/>
</dbReference>
<dbReference type="AlphaFoldDB" id="A0A8X6MYV8"/>
<reference evidence="1" key="1">
    <citation type="submission" date="2020-08" db="EMBL/GenBank/DDBJ databases">
        <title>Multicomponent nature underlies the extraordinary mechanical properties of spider dragline silk.</title>
        <authorList>
            <person name="Kono N."/>
            <person name="Nakamura H."/>
            <person name="Mori M."/>
            <person name="Yoshida Y."/>
            <person name="Ohtoshi R."/>
            <person name="Malay A.D."/>
            <person name="Moran D.A.P."/>
            <person name="Tomita M."/>
            <person name="Numata K."/>
            <person name="Arakawa K."/>
        </authorList>
    </citation>
    <scope>NUCLEOTIDE SEQUENCE</scope>
</reference>
<evidence type="ECO:0000313" key="2">
    <source>
        <dbReference type="Proteomes" id="UP000887013"/>
    </source>
</evidence>
<sequence>MYPGLDLPDRTSLSTFAPRDGQGLDLLDRTPLSSAAYLLVIFLVPEPDGSDTRIGLFLHLQLSWGRLLTSVFSTNEEGVLRLRQFLLTGVFLLL</sequence>
<accession>A0A8X6MYV8</accession>
<proteinExistence type="predicted"/>
<evidence type="ECO:0000313" key="1">
    <source>
        <dbReference type="EMBL" id="GFS85186.1"/>
    </source>
</evidence>
<dbReference type="Proteomes" id="UP000887013">
    <property type="component" value="Unassembled WGS sequence"/>
</dbReference>
<organism evidence="1 2">
    <name type="scientific">Nephila pilipes</name>
    <name type="common">Giant wood spider</name>
    <name type="synonym">Nephila maculata</name>
    <dbReference type="NCBI Taxonomy" id="299642"/>
    <lineage>
        <taxon>Eukaryota</taxon>
        <taxon>Metazoa</taxon>
        <taxon>Ecdysozoa</taxon>
        <taxon>Arthropoda</taxon>
        <taxon>Chelicerata</taxon>
        <taxon>Arachnida</taxon>
        <taxon>Araneae</taxon>
        <taxon>Araneomorphae</taxon>
        <taxon>Entelegynae</taxon>
        <taxon>Araneoidea</taxon>
        <taxon>Nephilidae</taxon>
        <taxon>Nephila</taxon>
    </lineage>
</organism>
<name>A0A8X6MYV8_NEPPI</name>
<keyword evidence="2" id="KW-1185">Reference proteome</keyword>
<protein>
    <submittedName>
        <fullName evidence="1">Uncharacterized protein</fullName>
    </submittedName>
</protein>
<comment type="caution">
    <text evidence="1">The sequence shown here is derived from an EMBL/GenBank/DDBJ whole genome shotgun (WGS) entry which is preliminary data.</text>
</comment>
<gene>
    <name evidence="1" type="ORF">NPIL_379301</name>
</gene>